<feature type="region of interest" description="Disordered" evidence="2">
    <location>
        <begin position="569"/>
        <end position="623"/>
    </location>
</feature>
<reference evidence="4 5" key="1">
    <citation type="submission" date="2023-01" db="EMBL/GenBank/DDBJ databases">
        <title>Analysis of 21 Apiospora genomes using comparative genomics revels a genus with tremendous synthesis potential of carbohydrate active enzymes and secondary metabolites.</title>
        <authorList>
            <person name="Sorensen T."/>
        </authorList>
    </citation>
    <scope>NUCLEOTIDE SEQUENCE [LARGE SCALE GENOMIC DNA]</scope>
    <source>
        <strain evidence="4 5">CBS 20057</strain>
    </source>
</reference>
<dbReference type="Pfam" id="PF00172">
    <property type="entry name" value="Zn_clus"/>
    <property type="match status" value="1"/>
</dbReference>
<keyword evidence="1" id="KW-0539">Nucleus</keyword>
<organism evidence="4 5">
    <name type="scientific">Apiospora marii</name>
    <dbReference type="NCBI Taxonomy" id="335849"/>
    <lineage>
        <taxon>Eukaryota</taxon>
        <taxon>Fungi</taxon>
        <taxon>Dikarya</taxon>
        <taxon>Ascomycota</taxon>
        <taxon>Pezizomycotina</taxon>
        <taxon>Sordariomycetes</taxon>
        <taxon>Xylariomycetidae</taxon>
        <taxon>Amphisphaeriales</taxon>
        <taxon>Apiosporaceae</taxon>
        <taxon>Apiospora</taxon>
    </lineage>
</organism>
<feature type="region of interest" description="Disordered" evidence="2">
    <location>
        <begin position="162"/>
        <end position="251"/>
    </location>
</feature>
<dbReference type="PROSITE" id="PS00463">
    <property type="entry name" value="ZN2_CY6_FUNGAL_1"/>
    <property type="match status" value="1"/>
</dbReference>
<feature type="compositionally biased region" description="Acidic residues" evidence="2">
    <location>
        <begin position="790"/>
        <end position="839"/>
    </location>
</feature>
<dbReference type="SMART" id="SM00066">
    <property type="entry name" value="GAL4"/>
    <property type="match status" value="1"/>
</dbReference>
<dbReference type="InterPro" id="IPR001138">
    <property type="entry name" value="Zn2Cys6_DnaBD"/>
</dbReference>
<feature type="compositionally biased region" description="Low complexity" evidence="2">
    <location>
        <begin position="581"/>
        <end position="590"/>
    </location>
</feature>
<gene>
    <name evidence="4" type="ORF">PG991_012621</name>
</gene>
<feature type="compositionally biased region" description="Polar residues" evidence="2">
    <location>
        <begin position="290"/>
        <end position="301"/>
    </location>
</feature>
<dbReference type="PROSITE" id="PS50048">
    <property type="entry name" value="ZN2_CY6_FUNGAL_2"/>
    <property type="match status" value="1"/>
</dbReference>
<feature type="compositionally biased region" description="Acidic residues" evidence="2">
    <location>
        <begin position="752"/>
        <end position="767"/>
    </location>
</feature>
<sequence>MEYSNQYPSEDAWNFTTNASQNAFFGGFNFNTDNNMNNMNNMGSMDLSMNGTESMFNNPEFNNTGNNMPNGFLPAPNMGNQYLRSNPLMGHMRNTSINPALPTMDLGPDNFGLTAPPVMGNTFKFSQNNDHTMQAFGQQYLHQNQGTFMGLGDNLVNPADLSTLPQGTLNNEAADNFENSSEEPSPIAKQSYPSPENLENSCYPIPQEQANGTSSQAYNSTNTTSTSGTIQPNNTSGVISTPPQVINDASSSSEAAILDDLTTALAGPPASVSAPAPAVPAKRGRKRKATSSPEPDATAQSPAKKLRLNACLHCRKQKVKCDSLDNKPCSKCLKAGKQCIIDGQDRRTKQTNLAGITEKLERKHYLAIECMCLITRATASKARFEFFKSIWKRNPNATQALMTLSTLNEPQLPLSEQDHTGYLLSDAYIAAGGMEQQDVLSQGLREIFKDLKSISAQRVKVKDMRPLKDHLKKVAHWVLAEAYRALHALSQQDADAVVGEYRYNPYLGWMHTVPCQMDLSDNADALNKSYLRRQAQGQKLNPTYLKGFLLPPMAQTQLPPPVVQEQLAPAVQQGTPPPSSPNNSASGAQSYIDNGANSQGSSVALSGSESMPTSNSADVSGQPVYSDVDRNILHLLDSDMQGTAMQPQIIEDNKAPEPAVDVTMTTPQSSEDDQAMPSPPQQSEDEVSLDDEFAAAFELVMPADSAEQSDLPEEPYTPGSPMESLFGDSAEQVNPPEEPTAPGSPHSSLPDASDENSDDDVDMDDLFGEGAAEIDMLLAEPHVEASNSMEVDDEDESEDSEMSEEDGEDEGESADEDEDVEMSEEENEVESEDEISEEE</sequence>
<evidence type="ECO:0000313" key="5">
    <source>
        <dbReference type="Proteomes" id="UP001396898"/>
    </source>
</evidence>
<dbReference type="EMBL" id="JAQQWI010000017">
    <property type="protein sequence ID" value="KAK8006324.1"/>
    <property type="molecule type" value="Genomic_DNA"/>
</dbReference>
<feature type="compositionally biased region" description="Polar residues" evidence="2">
    <location>
        <begin position="163"/>
        <end position="183"/>
    </location>
</feature>
<evidence type="ECO:0000256" key="1">
    <source>
        <dbReference type="ARBA" id="ARBA00023242"/>
    </source>
</evidence>
<dbReference type="Gene3D" id="4.10.240.10">
    <property type="entry name" value="Zn(2)-C6 fungal-type DNA-binding domain"/>
    <property type="match status" value="1"/>
</dbReference>
<feature type="region of interest" description="Disordered" evidence="2">
    <location>
        <begin position="651"/>
        <end position="839"/>
    </location>
</feature>
<feature type="domain" description="Zn(2)-C6 fungal-type" evidence="3">
    <location>
        <begin position="310"/>
        <end position="341"/>
    </location>
</feature>
<keyword evidence="5" id="KW-1185">Reference proteome</keyword>
<feature type="region of interest" description="Disordered" evidence="2">
    <location>
        <begin position="266"/>
        <end position="302"/>
    </location>
</feature>
<feature type="compositionally biased region" description="Acidic residues" evidence="2">
    <location>
        <begin position="683"/>
        <end position="693"/>
    </location>
</feature>
<dbReference type="SUPFAM" id="SSF57701">
    <property type="entry name" value="Zn2/Cys6 DNA-binding domain"/>
    <property type="match status" value="1"/>
</dbReference>
<name>A0ABR1RBA3_9PEZI</name>
<accession>A0ABR1RBA3</accession>
<feature type="compositionally biased region" description="Polar residues" evidence="2">
    <location>
        <begin position="230"/>
        <end position="251"/>
    </location>
</feature>
<feature type="compositionally biased region" description="Polar residues" evidence="2">
    <location>
        <begin position="191"/>
        <end position="200"/>
    </location>
</feature>
<comment type="caution">
    <text evidence="4">The sequence shown here is derived from an EMBL/GenBank/DDBJ whole genome shotgun (WGS) entry which is preliminary data.</text>
</comment>
<dbReference type="Proteomes" id="UP001396898">
    <property type="component" value="Unassembled WGS sequence"/>
</dbReference>
<feature type="compositionally biased region" description="Polar residues" evidence="2">
    <location>
        <begin position="591"/>
        <end position="619"/>
    </location>
</feature>
<dbReference type="CDD" id="cd00067">
    <property type="entry name" value="GAL4"/>
    <property type="match status" value="1"/>
</dbReference>
<feature type="compositionally biased region" description="Low complexity" evidence="2">
    <location>
        <begin position="266"/>
        <end position="281"/>
    </location>
</feature>
<protein>
    <recommendedName>
        <fullName evidence="3">Zn(2)-C6 fungal-type domain-containing protein</fullName>
    </recommendedName>
</protein>
<evidence type="ECO:0000259" key="3">
    <source>
        <dbReference type="PROSITE" id="PS50048"/>
    </source>
</evidence>
<dbReference type="InterPro" id="IPR036864">
    <property type="entry name" value="Zn2-C6_fun-type_DNA-bd_sf"/>
</dbReference>
<proteinExistence type="predicted"/>
<evidence type="ECO:0000256" key="2">
    <source>
        <dbReference type="SAM" id="MobiDB-lite"/>
    </source>
</evidence>
<evidence type="ECO:0000313" key="4">
    <source>
        <dbReference type="EMBL" id="KAK8006324.1"/>
    </source>
</evidence>
<feature type="compositionally biased region" description="Low complexity" evidence="2">
    <location>
        <begin position="213"/>
        <end position="229"/>
    </location>
</feature>